<protein>
    <submittedName>
        <fullName evidence="2">ATP-dependent zinc metalloprotease FtsH</fullName>
    </submittedName>
</protein>
<accession>A0A5B6WJ00</accession>
<proteinExistence type="predicted"/>
<dbReference type="GO" id="GO:0006508">
    <property type="term" value="P:proteolysis"/>
    <property type="evidence" value="ECO:0007669"/>
    <property type="project" value="UniProtKB-KW"/>
</dbReference>
<dbReference type="EMBL" id="SMMG02000003">
    <property type="protein sequence ID" value="KAA3481146.1"/>
    <property type="molecule type" value="Genomic_DNA"/>
</dbReference>
<dbReference type="PANTHER" id="PTHR34482">
    <property type="entry name" value="DNA DAMAGE-INDUCIBLE PROTEIN 1-LIKE"/>
    <property type="match status" value="1"/>
</dbReference>
<keyword evidence="2" id="KW-0482">Metalloprotease</keyword>
<dbReference type="OrthoDB" id="2272416at2759"/>
<keyword evidence="3" id="KW-1185">Reference proteome</keyword>
<evidence type="ECO:0000313" key="3">
    <source>
        <dbReference type="Proteomes" id="UP000325315"/>
    </source>
</evidence>
<sequence length="84" mass="10072">MDDLDYTPEQKLKDAVCLLRDEAYHWWINIKEATQLDHLTWDFFNQCVGASYVDVRRREFLNLTQGDRSVVEYEVEFLTLNRNA</sequence>
<name>A0A5B6WJ00_9ROSI</name>
<gene>
    <name evidence="2" type="ORF">EPI10_021538</name>
</gene>
<dbReference type="GO" id="GO:0008237">
    <property type="term" value="F:metallopeptidase activity"/>
    <property type="evidence" value="ECO:0007669"/>
    <property type="project" value="UniProtKB-KW"/>
</dbReference>
<organism evidence="2 3">
    <name type="scientific">Gossypium australe</name>
    <dbReference type="NCBI Taxonomy" id="47621"/>
    <lineage>
        <taxon>Eukaryota</taxon>
        <taxon>Viridiplantae</taxon>
        <taxon>Streptophyta</taxon>
        <taxon>Embryophyta</taxon>
        <taxon>Tracheophyta</taxon>
        <taxon>Spermatophyta</taxon>
        <taxon>Magnoliopsida</taxon>
        <taxon>eudicotyledons</taxon>
        <taxon>Gunneridae</taxon>
        <taxon>Pentapetalae</taxon>
        <taxon>rosids</taxon>
        <taxon>malvids</taxon>
        <taxon>Malvales</taxon>
        <taxon>Malvaceae</taxon>
        <taxon>Malvoideae</taxon>
        <taxon>Gossypium</taxon>
    </lineage>
</organism>
<reference evidence="3" key="1">
    <citation type="journal article" date="2019" name="Plant Biotechnol. J.">
        <title>Genome sequencing of the Australian wild diploid species Gossypium australe highlights disease resistance and delayed gland morphogenesis.</title>
        <authorList>
            <person name="Cai Y."/>
            <person name="Cai X."/>
            <person name="Wang Q."/>
            <person name="Wang P."/>
            <person name="Zhang Y."/>
            <person name="Cai C."/>
            <person name="Xu Y."/>
            <person name="Wang K."/>
            <person name="Zhou Z."/>
            <person name="Wang C."/>
            <person name="Geng S."/>
            <person name="Li B."/>
            <person name="Dong Q."/>
            <person name="Hou Y."/>
            <person name="Wang H."/>
            <person name="Ai P."/>
            <person name="Liu Z."/>
            <person name="Yi F."/>
            <person name="Sun M."/>
            <person name="An G."/>
            <person name="Cheng J."/>
            <person name="Zhang Y."/>
            <person name="Shi Q."/>
            <person name="Xie Y."/>
            <person name="Shi X."/>
            <person name="Chang Y."/>
            <person name="Huang F."/>
            <person name="Chen Y."/>
            <person name="Hong S."/>
            <person name="Mi L."/>
            <person name="Sun Q."/>
            <person name="Zhang L."/>
            <person name="Zhou B."/>
            <person name="Peng R."/>
            <person name="Zhang X."/>
            <person name="Liu F."/>
        </authorList>
    </citation>
    <scope>NUCLEOTIDE SEQUENCE [LARGE SCALE GENOMIC DNA]</scope>
    <source>
        <strain evidence="3">cv. PA1801</strain>
    </source>
</reference>
<feature type="domain" description="Retrotransposon gag" evidence="1">
    <location>
        <begin position="15"/>
        <end position="83"/>
    </location>
</feature>
<dbReference type="InterPro" id="IPR005162">
    <property type="entry name" value="Retrotrans_gag_dom"/>
</dbReference>
<dbReference type="PANTHER" id="PTHR34482:SF36">
    <property type="entry name" value="RETROTRANSPOSON GAG DOMAIN-CONTAINING PROTEIN"/>
    <property type="match status" value="1"/>
</dbReference>
<evidence type="ECO:0000313" key="2">
    <source>
        <dbReference type="EMBL" id="KAA3481146.1"/>
    </source>
</evidence>
<keyword evidence="2" id="KW-0378">Hydrolase</keyword>
<keyword evidence="2" id="KW-0645">Protease</keyword>
<dbReference type="Pfam" id="PF03732">
    <property type="entry name" value="Retrotrans_gag"/>
    <property type="match status" value="1"/>
</dbReference>
<dbReference type="AlphaFoldDB" id="A0A5B6WJ00"/>
<evidence type="ECO:0000259" key="1">
    <source>
        <dbReference type="Pfam" id="PF03732"/>
    </source>
</evidence>
<dbReference type="Proteomes" id="UP000325315">
    <property type="component" value="Unassembled WGS sequence"/>
</dbReference>
<comment type="caution">
    <text evidence="2">The sequence shown here is derived from an EMBL/GenBank/DDBJ whole genome shotgun (WGS) entry which is preliminary data.</text>
</comment>